<reference evidence="3" key="1">
    <citation type="journal article" date="2019" name="Int. J. Syst. Evol. Microbiol.">
        <title>The Global Catalogue of Microorganisms (GCM) 10K type strain sequencing project: providing services to taxonomists for standard genome sequencing and annotation.</title>
        <authorList>
            <consortium name="The Broad Institute Genomics Platform"/>
            <consortium name="The Broad Institute Genome Sequencing Center for Infectious Disease"/>
            <person name="Wu L."/>
            <person name="Ma J."/>
        </authorList>
    </citation>
    <scope>NUCLEOTIDE SEQUENCE [LARGE SCALE GENOMIC DNA]</scope>
    <source>
        <strain evidence="3">NBRC 110044</strain>
    </source>
</reference>
<dbReference type="InterPro" id="IPR027417">
    <property type="entry name" value="P-loop_NTPase"/>
</dbReference>
<dbReference type="Gene3D" id="3.40.50.300">
    <property type="entry name" value="P-loop containing nucleotide triphosphate hydrolases"/>
    <property type="match status" value="1"/>
</dbReference>
<organism evidence="2 3">
    <name type="scientific">Chitinimonas prasina</name>
    <dbReference type="NCBI Taxonomy" id="1434937"/>
    <lineage>
        <taxon>Bacteria</taxon>
        <taxon>Pseudomonadati</taxon>
        <taxon>Pseudomonadota</taxon>
        <taxon>Betaproteobacteria</taxon>
        <taxon>Neisseriales</taxon>
        <taxon>Chitinibacteraceae</taxon>
        <taxon>Chitinimonas</taxon>
    </lineage>
</organism>
<dbReference type="RefSeq" id="WP_284195515.1">
    <property type="nucleotide sequence ID" value="NZ_BSOG01000001.1"/>
</dbReference>
<feature type="domain" description="CobQ/CobB/MinD/ParA nucleotide binding" evidence="1">
    <location>
        <begin position="5"/>
        <end position="170"/>
    </location>
</feature>
<evidence type="ECO:0000313" key="2">
    <source>
        <dbReference type="EMBL" id="GLR12391.1"/>
    </source>
</evidence>
<protein>
    <submittedName>
        <fullName evidence="2">Cobyrinic acid a,c-diamide synthase</fullName>
    </submittedName>
</protein>
<dbReference type="PANTHER" id="PTHR13696:SF96">
    <property type="entry name" value="COBQ_COBB_MIND_PARA NUCLEOTIDE BINDING DOMAIN-CONTAINING PROTEIN"/>
    <property type="match status" value="1"/>
</dbReference>
<accession>A0ABQ5YGI7</accession>
<dbReference type="InterPro" id="IPR002586">
    <property type="entry name" value="CobQ/CobB/MinD/ParA_Nub-bd_dom"/>
</dbReference>
<dbReference type="Pfam" id="PF01656">
    <property type="entry name" value="CbiA"/>
    <property type="match status" value="1"/>
</dbReference>
<evidence type="ECO:0000313" key="3">
    <source>
        <dbReference type="Proteomes" id="UP001156706"/>
    </source>
</evidence>
<proteinExistence type="predicted"/>
<comment type="caution">
    <text evidence="2">The sequence shown here is derived from an EMBL/GenBank/DDBJ whole genome shotgun (WGS) entry which is preliminary data.</text>
</comment>
<sequence length="208" mass="23094">MHTLLIANPKGGAGKSTLATNLATYYAWRGKAVALGDLDRQQSSAHWLGLRSASFPAIARWEGDEDELSKPPRGTEIAILDTPAGLRGKRLEAALKCSDHILVPVQPSSFDMWASQDFFARLAEEKQVRKGKVKVGVVGMRVKTGTRASQQLVDFLAQFDLPVLSSLRDTQYYLQTLPRGLGLFDLPAPRVARDLEQWQPILDWLEPR</sequence>
<dbReference type="PANTHER" id="PTHR13696">
    <property type="entry name" value="P-LOOP CONTAINING NUCLEOSIDE TRIPHOSPHATE HYDROLASE"/>
    <property type="match status" value="1"/>
</dbReference>
<dbReference type="SUPFAM" id="SSF52540">
    <property type="entry name" value="P-loop containing nucleoside triphosphate hydrolases"/>
    <property type="match status" value="1"/>
</dbReference>
<gene>
    <name evidence="2" type="ORF">GCM10007907_11810</name>
</gene>
<keyword evidence="3" id="KW-1185">Reference proteome</keyword>
<dbReference type="EMBL" id="BSOG01000001">
    <property type="protein sequence ID" value="GLR12391.1"/>
    <property type="molecule type" value="Genomic_DNA"/>
</dbReference>
<evidence type="ECO:0000259" key="1">
    <source>
        <dbReference type="Pfam" id="PF01656"/>
    </source>
</evidence>
<dbReference type="InterPro" id="IPR050678">
    <property type="entry name" value="DNA_Partitioning_ATPase"/>
</dbReference>
<name>A0ABQ5YGI7_9NEIS</name>
<dbReference type="CDD" id="cd02042">
    <property type="entry name" value="ParAB_family"/>
    <property type="match status" value="1"/>
</dbReference>
<dbReference type="Proteomes" id="UP001156706">
    <property type="component" value="Unassembled WGS sequence"/>
</dbReference>